<dbReference type="Gene3D" id="3.40.718.10">
    <property type="entry name" value="Isopropylmalate Dehydrogenase"/>
    <property type="match status" value="1"/>
</dbReference>
<comment type="similarity">
    <text evidence="3 10">Belongs to the isocitrate and isopropylmalate dehydrogenases family.</text>
</comment>
<keyword evidence="4 10" id="KW-0816">Tricarboxylic acid cycle</keyword>
<dbReference type="InterPro" id="IPR004434">
    <property type="entry name" value="Isocitrate_DH_NAD"/>
</dbReference>
<sequence>MRLLSSLSRILAGVNRKASTRAVRTVALIPGDGIGPEISAAVQEIFKFAKVPIEWDLVDVTPRPTGDGRFRMPQESLDIIRKHGIGLKGPLATPIGKGHQSLNLALRKEFNLYANVRPCKSIEGYETPYKDVDIVTVRENTEGEYSGIEHVIVDGVVQSIKLITEEASRRVAKFAFKYAKDNGRRTVTAVHKANIMRMSDGLFLRVCREEANNHRDIEFQEMFLDTVCLNLVQDPTRFDVLVMPNLYGDILSDLAAGLIGGLGVTPSGNIGETGAIFESVHGTAPDIAGQDRANPTALLFSAVMMLRYMELNDYANLIESAVLATIREAKVTSCFLMLFFISCLLILPFQ</sequence>
<comment type="subcellular location">
    <subcellularLocation>
        <location evidence="10">Mitochondrion</location>
    </subcellularLocation>
</comment>
<evidence type="ECO:0000256" key="5">
    <source>
        <dbReference type="ARBA" id="ARBA00022723"/>
    </source>
</evidence>
<evidence type="ECO:0000256" key="8">
    <source>
        <dbReference type="ARBA" id="ARBA00023002"/>
    </source>
</evidence>
<evidence type="ECO:0000256" key="1">
    <source>
        <dbReference type="ARBA" id="ARBA00001936"/>
    </source>
</evidence>
<dbReference type="GO" id="GO:0005739">
    <property type="term" value="C:mitochondrion"/>
    <property type="evidence" value="ECO:0007669"/>
    <property type="project" value="UniProtKB-SubCell"/>
</dbReference>
<organism evidence="12 13">
    <name type="scientific">Trichobilharzia regenti</name>
    <name type="common">Nasal bird schistosome</name>
    <dbReference type="NCBI Taxonomy" id="157069"/>
    <lineage>
        <taxon>Eukaryota</taxon>
        <taxon>Metazoa</taxon>
        <taxon>Spiralia</taxon>
        <taxon>Lophotrochozoa</taxon>
        <taxon>Platyhelminthes</taxon>
        <taxon>Trematoda</taxon>
        <taxon>Digenea</taxon>
        <taxon>Strigeidida</taxon>
        <taxon>Schistosomatoidea</taxon>
        <taxon>Schistosomatidae</taxon>
        <taxon>Trichobilharzia</taxon>
    </lineage>
</organism>
<protein>
    <recommendedName>
        <fullName evidence="10">Isocitrate dehydrogenase [NAD] subunit, mitochondrial</fullName>
    </recommendedName>
</protein>
<dbReference type="PANTHER" id="PTHR11835">
    <property type="entry name" value="DECARBOXYLATING DEHYDROGENASES-ISOCITRATE, ISOPROPYLMALATE, TARTRATE"/>
    <property type="match status" value="1"/>
</dbReference>
<dbReference type="Pfam" id="PF00180">
    <property type="entry name" value="Iso_dh"/>
    <property type="match status" value="1"/>
</dbReference>
<feature type="domain" description="Isopropylmalate dehydrogenase-like" evidence="11">
    <location>
        <begin position="25"/>
        <end position="341"/>
    </location>
</feature>
<comment type="cofactor">
    <cofactor evidence="2">
        <name>Mg(2+)</name>
        <dbReference type="ChEBI" id="CHEBI:18420"/>
    </cofactor>
</comment>
<dbReference type="InterPro" id="IPR019818">
    <property type="entry name" value="IsoCit/isopropylmalate_DH_CS"/>
</dbReference>
<evidence type="ECO:0000256" key="4">
    <source>
        <dbReference type="ARBA" id="ARBA00022532"/>
    </source>
</evidence>
<keyword evidence="12" id="KW-1185">Reference proteome</keyword>
<evidence type="ECO:0000256" key="3">
    <source>
        <dbReference type="ARBA" id="ARBA00007769"/>
    </source>
</evidence>
<dbReference type="FunFam" id="3.40.718.10:FF:000003">
    <property type="entry name" value="Isocitrate dehydrogenase [NAD] subunit, mitochondrial"/>
    <property type="match status" value="1"/>
</dbReference>
<evidence type="ECO:0000256" key="7">
    <source>
        <dbReference type="ARBA" id="ARBA00022946"/>
    </source>
</evidence>
<dbReference type="WBParaSite" id="TREG1_131680.1">
    <property type="protein sequence ID" value="TREG1_131680.1"/>
    <property type="gene ID" value="TREG1_131680"/>
</dbReference>
<evidence type="ECO:0000256" key="2">
    <source>
        <dbReference type="ARBA" id="ARBA00001946"/>
    </source>
</evidence>
<evidence type="ECO:0000313" key="12">
    <source>
        <dbReference type="Proteomes" id="UP000050795"/>
    </source>
</evidence>
<keyword evidence="5" id="KW-0479">Metal-binding</keyword>
<dbReference type="PROSITE" id="PS00470">
    <property type="entry name" value="IDH_IMDH"/>
    <property type="match status" value="1"/>
</dbReference>
<name>A0AA85J5C4_TRIRE</name>
<comment type="cofactor">
    <cofactor evidence="1">
        <name>Mn(2+)</name>
        <dbReference type="ChEBI" id="CHEBI:29035"/>
    </cofactor>
</comment>
<keyword evidence="8" id="KW-0560">Oxidoreductase</keyword>
<dbReference type="NCBIfam" id="TIGR00175">
    <property type="entry name" value="mito_nad_idh"/>
    <property type="match status" value="1"/>
</dbReference>
<dbReference type="GO" id="GO:0004449">
    <property type="term" value="F:isocitrate dehydrogenase (NAD+) activity"/>
    <property type="evidence" value="ECO:0007669"/>
    <property type="project" value="TreeGrafter"/>
</dbReference>
<dbReference type="GO" id="GO:0006102">
    <property type="term" value="P:isocitrate metabolic process"/>
    <property type="evidence" value="ECO:0007669"/>
    <property type="project" value="TreeGrafter"/>
</dbReference>
<evidence type="ECO:0000259" key="11">
    <source>
        <dbReference type="SMART" id="SM01329"/>
    </source>
</evidence>
<dbReference type="SMART" id="SM01329">
    <property type="entry name" value="Iso_dh"/>
    <property type="match status" value="1"/>
</dbReference>
<dbReference type="GO" id="GO:0006099">
    <property type="term" value="P:tricarboxylic acid cycle"/>
    <property type="evidence" value="ECO:0007669"/>
    <property type="project" value="UniProtKB-UniRule"/>
</dbReference>
<keyword evidence="7 10" id="KW-0809">Transit peptide</keyword>
<dbReference type="Proteomes" id="UP000050795">
    <property type="component" value="Unassembled WGS sequence"/>
</dbReference>
<dbReference type="SUPFAM" id="SSF53659">
    <property type="entry name" value="Isocitrate/Isopropylmalate dehydrogenase-like"/>
    <property type="match status" value="1"/>
</dbReference>
<dbReference type="GO" id="GO:0051287">
    <property type="term" value="F:NAD binding"/>
    <property type="evidence" value="ECO:0007669"/>
    <property type="project" value="UniProtKB-UniRule"/>
</dbReference>
<accession>A0AA85J5C4</accession>
<reference evidence="12" key="1">
    <citation type="submission" date="2022-06" db="EMBL/GenBank/DDBJ databases">
        <authorList>
            <person name="Berger JAMES D."/>
            <person name="Berger JAMES D."/>
        </authorList>
    </citation>
    <scope>NUCLEOTIDE SEQUENCE [LARGE SCALE GENOMIC DNA]</scope>
</reference>
<proteinExistence type="inferred from homology"/>
<evidence type="ECO:0000313" key="13">
    <source>
        <dbReference type="WBParaSite" id="TREG1_131680.1"/>
    </source>
</evidence>
<dbReference type="PANTHER" id="PTHR11835:SF34">
    <property type="entry name" value="ISOCITRATE DEHYDROGENASE [NAD] SUBUNIT ALPHA, MITOCHONDRIAL"/>
    <property type="match status" value="1"/>
</dbReference>
<evidence type="ECO:0000256" key="6">
    <source>
        <dbReference type="ARBA" id="ARBA00022842"/>
    </source>
</evidence>
<dbReference type="GO" id="GO:0000287">
    <property type="term" value="F:magnesium ion binding"/>
    <property type="evidence" value="ECO:0007669"/>
    <property type="project" value="UniProtKB-UniRule"/>
</dbReference>
<keyword evidence="9" id="KW-0520">NAD</keyword>
<evidence type="ECO:0000256" key="10">
    <source>
        <dbReference type="RuleBase" id="RU361266"/>
    </source>
</evidence>
<keyword evidence="6" id="KW-0460">Magnesium</keyword>
<dbReference type="InterPro" id="IPR024084">
    <property type="entry name" value="IsoPropMal-DH-like_dom"/>
</dbReference>
<dbReference type="AlphaFoldDB" id="A0AA85J5C4"/>
<keyword evidence="10" id="KW-0496">Mitochondrion</keyword>
<evidence type="ECO:0000256" key="9">
    <source>
        <dbReference type="ARBA" id="ARBA00023027"/>
    </source>
</evidence>
<reference evidence="13" key="2">
    <citation type="submission" date="2023-11" db="UniProtKB">
        <authorList>
            <consortium name="WormBaseParasite"/>
        </authorList>
    </citation>
    <scope>IDENTIFICATION</scope>
</reference>